<dbReference type="AlphaFoldDB" id="A0A058ZYS3"/>
<sequence>MRVNFHFDAGSAKAELILKIRINILPSFSIIDRKRLTRQSEESLTLVICLVKVLHYDDRANLNNVTFNSTKDS</sequence>
<reference evidence="1" key="1">
    <citation type="submission" date="2013-07" db="EMBL/GenBank/DDBJ databases">
        <title>The genome of Eucalyptus grandis.</title>
        <authorList>
            <person name="Schmutz J."/>
            <person name="Hayes R."/>
            <person name="Myburg A."/>
            <person name="Tuskan G."/>
            <person name="Grattapaglia D."/>
            <person name="Rokhsar D.S."/>
        </authorList>
    </citation>
    <scope>NUCLEOTIDE SEQUENCE</scope>
    <source>
        <tissue evidence="1">Leaf extractions</tissue>
    </source>
</reference>
<gene>
    <name evidence="1" type="ORF">EUGRSUZ_K00418</name>
</gene>
<dbReference type="InParanoid" id="A0A058ZYS3"/>
<organism evidence="1">
    <name type="scientific">Eucalyptus grandis</name>
    <name type="common">Flooded gum</name>
    <dbReference type="NCBI Taxonomy" id="71139"/>
    <lineage>
        <taxon>Eukaryota</taxon>
        <taxon>Viridiplantae</taxon>
        <taxon>Streptophyta</taxon>
        <taxon>Embryophyta</taxon>
        <taxon>Tracheophyta</taxon>
        <taxon>Spermatophyta</taxon>
        <taxon>Magnoliopsida</taxon>
        <taxon>eudicotyledons</taxon>
        <taxon>Gunneridae</taxon>
        <taxon>Pentapetalae</taxon>
        <taxon>rosids</taxon>
        <taxon>malvids</taxon>
        <taxon>Myrtales</taxon>
        <taxon>Myrtaceae</taxon>
        <taxon>Myrtoideae</taxon>
        <taxon>Eucalypteae</taxon>
        <taxon>Eucalyptus</taxon>
    </lineage>
</organism>
<proteinExistence type="predicted"/>
<evidence type="ECO:0000313" key="1">
    <source>
        <dbReference type="EMBL" id="KCW46609.1"/>
    </source>
</evidence>
<dbReference type="Gramene" id="KCW46609">
    <property type="protein sequence ID" value="KCW46609"/>
    <property type="gene ID" value="EUGRSUZ_K00418"/>
</dbReference>
<dbReference type="EMBL" id="KK198763">
    <property type="protein sequence ID" value="KCW46609.1"/>
    <property type="molecule type" value="Genomic_DNA"/>
</dbReference>
<accession>A0A058ZYS3</accession>
<name>A0A058ZYS3_EUCGR</name>
<protein>
    <submittedName>
        <fullName evidence="1">Uncharacterized protein</fullName>
    </submittedName>
</protein>